<proteinExistence type="predicted"/>
<evidence type="ECO:0008006" key="3">
    <source>
        <dbReference type="Google" id="ProtNLM"/>
    </source>
</evidence>
<gene>
    <name evidence="1" type="ORF">AXG55_13190</name>
</gene>
<dbReference type="Proteomes" id="UP000184731">
    <property type="component" value="Chromosome"/>
</dbReference>
<sequence>MILYELRYTQSDYCFAYFVGCPLWVKRLKMHSIENFGDILYLANDTNKISDPRLLTKQLHTQILQGLRKALADLKEVGVENPGILKMRVRNWLFLYEEGEPVVDIILDKGYSLADVDARIVPRQAETTLTFDECTEFHKYLLSTTALDIFEDEVNIRVGSPGSEPTLYDWEDYEASVGDVLKVETWERVEGRSKFTMVLAEICGNKEPKVIVLAEGAHRFEIPLEEIKAAFVLPFHSLSKSVKMAKDAARQKARNGAFKKSK</sequence>
<evidence type="ECO:0000313" key="2">
    <source>
        <dbReference type="Proteomes" id="UP000184731"/>
    </source>
</evidence>
<evidence type="ECO:0000313" key="1">
    <source>
        <dbReference type="EMBL" id="APJ04801.1"/>
    </source>
</evidence>
<reference evidence="1 2" key="1">
    <citation type="submission" date="2016-10" db="EMBL/GenBank/DDBJ databases">
        <title>Silvanigrella aquatica sp. nov., isolated from a freshwater lake located in the Black Forest, Germany, description of Silvanigrellaceae fam. nov., Silvanigrellales ord. nov., reclassification of the order Bdellovibrionales in the class Oligoflexia, reclassification of the families Bacteriovoracaceae and Halobacteriovoraceae in the new order Bacteriovoracales ord. nov., and reclassification of the family Pseudobacteriovoracaceae in the order Oligoflexiales.</title>
        <authorList>
            <person name="Hahn M.W."/>
            <person name="Schmidt J."/>
            <person name="Koll U."/>
            <person name="Rohde M."/>
            <person name="Verbag S."/>
            <person name="Pitt A."/>
            <person name="Nakai R."/>
            <person name="Naganuma T."/>
            <person name="Lang E."/>
        </authorList>
    </citation>
    <scope>NUCLEOTIDE SEQUENCE [LARGE SCALE GENOMIC DNA]</scope>
    <source>
        <strain evidence="1 2">MWH-Nonnen-W8red</strain>
    </source>
</reference>
<dbReference type="InterPro" id="IPR036847">
    <property type="entry name" value="RimP_C_sf"/>
</dbReference>
<dbReference type="KEGG" id="saqi:AXG55_13190"/>
<protein>
    <recommendedName>
        <fullName evidence="3">Ribosome maturation factor RimP</fullName>
    </recommendedName>
</protein>
<name>A0A1L4D3L9_9BACT</name>
<dbReference type="SUPFAM" id="SSF74942">
    <property type="entry name" value="YhbC-like, C-terminal domain"/>
    <property type="match status" value="1"/>
</dbReference>
<accession>A0A1L4D3L9</accession>
<dbReference type="EMBL" id="CP017834">
    <property type="protein sequence ID" value="APJ04801.1"/>
    <property type="molecule type" value="Genomic_DNA"/>
</dbReference>
<keyword evidence="2" id="KW-1185">Reference proteome</keyword>
<dbReference type="STRING" id="1915309.AXG55_13190"/>
<organism evidence="1 2">
    <name type="scientific">Silvanigrella aquatica</name>
    <dbReference type="NCBI Taxonomy" id="1915309"/>
    <lineage>
        <taxon>Bacteria</taxon>
        <taxon>Pseudomonadati</taxon>
        <taxon>Bdellovibrionota</taxon>
        <taxon>Oligoflexia</taxon>
        <taxon>Silvanigrellales</taxon>
        <taxon>Silvanigrellaceae</taxon>
        <taxon>Silvanigrella</taxon>
    </lineage>
</organism>
<dbReference type="AlphaFoldDB" id="A0A1L4D3L9"/>